<name>A0ACC5Z0B5_9TELE</name>
<keyword evidence="2" id="KW-1185">Reference proteome</keyword>
<reference evidence="1" key="1">
    <citation type="submission" date="2020-02" db="EMBL/GenBank/DDBJ databases">
        <title>Genome sequencing of the panga catfish, Pangasius djambal.</title>
        <authorList>
            <person name="Wen M."/>
            <person name="Zahm M."/>
            <person name="Roques C."/>
            <person name="Cabau C."/>
            <person name="Klopp C."/>
            <person name="Donnadieu C."/>
            <person name="Jouanno E."/>
            <person name="Avarre J.-C."/>
            <person name="Campet M."/>
            <person name="Ha T."/>
            <person name="Dugue R."/>
            <person name="Lampietro C."/>
            <person name="Louis A."/>
            <person name="Herpin A."/>
            <person name="Echchiki A."/>
            <person name="Berthelot C."/>
            <person name="Parey E."/>
            <person name="Roest-Crollius H."/>
            <person name="Braasch I."/>
            <person name="Postlethwait J.H."/>
            <person name="Bobe J."/>
            <person name="Montfort J."/>
            <person name="Bouchez O."/>
            <person name="Begum T."/>
            <person name="Schartl M."/>
            <person name="Gustiano R."/>
            <person name="Guiguen Y."/>
        </authorList>
    </citation>
    <scope>NUCLEOTIDE SEQUENCE</scope>
    <source>
        <strain evidence="1">Pdj_M5554</strain>
    </source>
</reference>
<dbReference type="EMBL" id="CM040990">
    <property type="protein sequence ID" value="MCJ8741329.1"/>
    <property type="molecule type" value="Genomic_DNA"/>
</dbReference>
<evidence type="ECO:0000313" key="2">
    <source>
        <dbReference type="Proteomes" id="UP000830395"/>
    </source>
</evidence>
<organism evidence="1 2">
    <name type="scientific">Pangasius djambal</name>
    <dbReference type="NCBI Taxonomy" id="1691987"/>
    <lineage>
        <taxon>Eukaryota</taxon>
        <taxon>Metazoa</taxon>
        <taxon>Chordata</taxon>
        <taxon>Craniata</taxon>
        <taxon>Vertebrata</taxon>
        <taxon>Euteleostomi</taxon>
        <taxon>Actinopterygii</taxon>
        <taxon>Neopterygii</taxon>
        <taxon>Teleostei</taxon>
        <taxon>Ostariophysi</taxon>
        <taxon>Siluriformes</taxon>
        <taxon>Pangasiidae</taxon>
        <taxon>Pangasius</taxon>
    </lineage>
</organism>
<evidence type="ECO:0000313" key="1">
    <source>
        <dbReference type="EMBL" id="MCJ8741329.1"/>
    </source>
</evidence>
<dbReference type="Proteomes" id="UP000830395">
    <property type="component" value="Chromosome 16"/>
</dbReference>
<gene>
    <name evidence="1" type="ORF">PDJAM_G00069320</name>
</gene>
<comment type="caution">
    <text evidence="1">The sequence shown here is derived from an EMBL/GenBank/DDBJ whole genome shotgun (WGS) entry which is preliminary data.</text>
</comment>
<proteinExistence type="predicted"/>
<protein>
    <submittedName>
        <fullName evidence="1">Uncharacterized protein</fullName>
    </submittedName>
</protein>
<sequence length="159" mass="17615">MAELGFRSVLLLLLPLLLLTSGFSHHSQAAKLNIPKVLLPLARSTKINFTLEATEGCYRWSSNRPEVASVESVDMDERQCSQRAVLQARSTQLSRLTSIILAEDVVTGQVLRCDAIVDVISEIQIVSTTRELHLEDSPLELMIHALDSEGGGTNFYTHR</sequence>
<accession>A0ACC5Z0B5</accession>